<accession>A0ACB8S746</accession>
<evidence type="ECO:0000313" key="1">
    <source>
        <dbReference type="EMBL" id="KAI0052109.1"/>
    </source>
</evidence>
<reference evidence="1" key="1">
    <citation type="submission" date="2021-02" db="EMBL/GenBank/DDBJ databases">
        <authorList>
            <consortium name="DOE Joint Genome Institute"/>
            <person name="Ahrendt S."/>
            <person name="Looney B.P."/>
            <person name="Miyauchi S."/>
            <person name="Morin E."/>
            <person name="Drula E."/>
            <person name="Courty P.E."/>
            <person name="Chicoki N."/>
            <person name="Fauchery L."/>
            <person name="Kohler A."/>
            <person name="Kuo A."/>
            <person name="Labutti K."/>
            <person name="Pangilinan J."/>
            <person name="Lipzen A."/>
            <person name="Riley R."/>
            <person name="Andreopoulos W."/>
            <person name="He G."/>
            <person name="Johnson J."/>
            <person name="Barry K.W."/>
            <person name="Grigoriev I.V."/>
            <person name="Nagy L."/>
            <person name="Hibbett D."/>
            <person name="Henrissat B."/>
            <person name="Matheny P.B."/>
            <person name="Labbe J."/>
            <person name="Martin F."/>
        </authorList>
    </citation>
    <scope>NUCLEOTIDE SEQUENCE</scope>
    <source>
        <strain evidence="1">FP105234-sp</strain>
    </source>
</reference>
<dbReference type="Proteomes" id="UP000814033">
    <property type="component" value="Unassembled WGS sequence"/>
</dbReference>
<proteinExistence type="predicted"/>
<name>A0ACB8S746_9AGAM</name>
<comment type="caution">
    <text evidence="1">The sequence shown here is derived from an EMBL/GenBank/DDBJ whole genome shotgun (WGS) entry which is preliminary data.</text>
</comment>
<protein>
    <submittedName>
        <fullName evidence="1">Uncharacterized protein</fullName>
    </submittedName>
</protein>
<dbReference type="EMBL" id="MU275847">
    <property type="protein sequence ID" value="KAI0052109.1"/>
    <property type="molecule type" value="Genomic_DNA"/>
</dbReference>
<evidence type="ECO:0000313" key="2">
    <source>
        <dbReference type="Proteomes" id="UP000814033"/>
    </source>
</evidence>
<keyword evidence="2" id="KW-1185">Reference proteome</keyword>
<gene>
    <name evidence="1" type="ORF">FA95DRAFT_56213</name>
</gene>
<organism evidence="1 2">
    <name type="scientific">Auriscalpium vulgare</name>
    <dbReference type="NCBI Taxonomy" id="40419"/>
    <lineage>
        <taxon>Eukaryota</taxon>
        <taxon>Fungi</taxon>
        <taxon>Dikarya</taxon>
        <taxon>Basidiomycota</taxon>
        <taxon>Agaricomycotina</taxon>
        <taxon>Agaricomycetes</taxon>
        <taxon>Russulales</taxon>
        <taxon>Auriscalpiaceae</taxon>
        <taxon>Auriscalpium</taxon>
    </lineage>
</organism>
<reference evidence="1" key="2">
    <citation type="journal article" date="2022" name="New Phytol.">
        <title>Evolutionary transition to the ectomycorrhizal habit in the genomes of a hyperdiverse lineage of mushroom-forming fungi.</title>
        <authorList>
            <person name="Looney B."/>
            <person name="Miyauchi S."/>
            <person name="Morin E."/>
            <person name="Drula E."/>
            <person name="Courty P.E."/>
            <person name="Kohler A."/>
            <person name="Kuo A."/>
            <person name="LaButti K."/>
            <person name="Pangilinan J."/>
            <person name="Lipzen A."/>
            <person name="Riley R."/>
            <person name="Andreopoulos W."/>
            <person name="He G."/>
            <person name="Johnson J."/>
            <person name="Nolan M."/>
            <person name="Tritt A."/>
            <person name="Barry K.W."/>
            <person name="Grigoriev I.V."/>
            <person name="Nagy L.G."/>
            <person name="Hibbett D."/>
            <person name="Henrissat B."/>
            <person name="Matheny P.B."/>
            <person name="Labbe J."/>
            <person name="Martin F.M."/>
        </authorList>
    </citation>
    <scope>NUCLEOTIDE SEQUENCE</scope>
    <source>
        <strain evidence="1">FP105234-sp</strain>
    </source>
</reference>
<sequence length="228" mass="25851">MSATSINDSLLISLRADPSSWADRVSYAPTDPSDPESDPHLTPRHVVLLSLHAHHHPTPVATDENLLLYLIDEETLYHQRADHYRSALSLAAYLLARLRRPEHLWAVWAARETNYDALKSVDSHYMYYAAGSIQGAREYVERSEAADIVGAAEKGRGREGWWKAVVEEDYEGDTNEAVKGIRKMVLERVAHDEKHGVTDEKVIAFVDDSWRSQTDRWAESLVPEEYVA</sequence>